<evidence type="ECO:0000313" key="3">
    <source>
        <dbReference type="Proteomes" id="UP000026960"/>
    </source>
</evidence>
<dbReference type="Gramene" id="OBART05G17060.1">
    <property type="protein sequence ID" value="OBART05G17060.1"/>
    <property type="gene ID" value="OBART05G17060"/>
</dbReference>
<proteinExistence type="predicted"/>
<feature type="region of interest" description="Disordered" evidence="1">
    <location>
        <begin position="129"/>
        <end position="148"/>
    </location>
</feature>
<organism evidence="2">
    <name type="scientific">Oryza barthii</name>
    <dbReference type="NCBI Taxonomy" id="65489"/>
    <lineage>
        <taxon>Eukaryota</taxon>
        <taxon>Viridiplantae</taxon>
        <taxon>Streptophyta</taxon>
        <taxon>Embryophyta</taxon>
        <taxon>Tracheophyta</taxon>
        <taxon>Spermatophyta</taxon>
        <taxon>Magnoliopsida</taxon>
        <taxon>Liliopsida</taxon>
        <taxon>Poales</taxon>
        <taxon>Poaceae</taxon>
        <taxon>BOP clade</taxon>
        <taxon>Oryzoideae</taxon>
        <taxon>Oryzeae</taxon>
        <taxon>Oryzinae</taxon>
        <taxon>Oryza</taxon>
    </lineage>
</organism>
<evidence type="ECO:0000313" key="2">
    <source>
        <dbReference type="EnsemblPlants" id="OBART05G17060.1"/>
    </source>
</evidence>
<evidence type="ECO:0000256" key="1">
    <source>
        <dbReference type="SAM" id="MobiDB-lite"/>
    </source>
</evidence>
<sequence length="224" mass="22537">MWQGAISLLRNCTFTHELVGAHALSSALTHALSLDCEKKQAAQPAGGEEAGGGGGSPAATRQRRGAADGAGAVLHLLLRPVAVAVGGVDLGEEVVDNVVGALEDAVGDGGEAGEELAVGVGEVVHLPTRDGAEARGRDGGAAAGDSRLGEGEVLGVGEQQEGAGGDVLHVAVAELEEEAATAVLRLVRGGAGLPGTMEHMKLSGWSCEGDGRMGIFGRRRWREG</sequence>
<feature type="region of interest" description="Disordered" evidence="1">
    <location>
        <begin position="43"/>
        <end position="65"/>
    </location>
</feature>
<name>A0A0D3G7U0_9ORYZ</name>
<protein>
    <submittedName>
        <fullName evidence="2">Uncharacterized protein</fullName>
    </submittedName>
</protein>
<dbReference type="Proteomes" id="UP000026960">
    <property type="component" value="Chromosome 5"/>
</dbReference>
<dbReference type="HOGENOM" id="CLU_1236686_0_0_1"/>
<accession>A0A0D3G7U0</accession>
<reference evidence="2" key="2">
    <citation type="submission" date="2015-03" db="UniProtKB">
        <authorList>
            <consortium name="EnsemblPlants"/>
        </authorList>
    </citation>
    <scope>IDENTIFICATION</scope>
</reference>
<keyword evidence="3" id="KW-1185">Reference proteome</keyword>
<feature type="compositionally biased region" description="Basic and acidic residues" evidence="1">
    <location>
        <begin position="129"/>
        <end position="138"/>
    </location>
</feature>
<reference evidence="2" key="1">
    <citation type="journal article" date="2009" name="Rice">
        <title>De Novo Next Generation Sequencing of Plant Genomes.</title>
        <authorList>
            <person name="Rounsley S."/>
            <person name="Marri P.R."/>
            <person name="Yu Y."/>
            <person name="He R."/>
            <person name="Sisneros N."/>
            <person name="Goicoechea J.L."/>
            <person name="Lee S.J."/>
            <person name="Angelova A."/>
            <person name="Kudrna D."/>
            <person name="Luo M."/>
            <person name="Affourtit J."/>
            <person name="Desany B."/>
            <person name="Knight J."/>
            <person name="Niazi F."/>
            <person name="Egholm M."/>
            <person name="Wing R.A."/>
        </authorList>
    </citation>
    <scope>NUCLEOTIDE SEQUENCE [LARGE SCALE GENOMIC DNA]</scope>
    <source>
        <strain evidence="2">cv. IRGC 105608</strain>
    </source>
</reference>
<dbReference type="AlphaFoldDB" id="A0A0D3G7U0"/>
<dbReference type="PaxDb" id="65489-OBART05G17060.1"/>
<dbReference type="EnsemblPlants" id="OBART05G17060.1">
    <property type="protein sequence ID" value="OBART05G17060.1"/>
    <property type="gene ID" value="OBART05G17060"/>
</dbReference>